<reference evidence="1 2" key="1">
    <citation type="submission" date="2023-12" db="EMBL/GenBank/DDBJ databases">
        <title>Baltic Sea Cyanobacteria.</title>
        <authorList>
            <person name="Delbaje E."/>
            <person name="Fewer D.P."/>
            <person name="Shishido T.K."/>
        </authorList>
    </citation>
    <scope>NUCLEOTIDE SEQUENCE [LARGE SCALE GENOMIC DNA]</scope>
    <source>
        <strain evidence="1 2">CCNP 1315</strain>
    </source>
</reference>
<dbReference type="Proteomes" id="UP001301728">
    <property type="component" value="Unassembled WGS sequence"/>
</dbReference>
<comment type="caution">
    <text evidence="1">The sequence shown here is derived from an EMBL/GenBank/DDBJ whole genome shotgun (WGS) entry which is preliminary data.</text>
</comment>
<dbReference type="RefSeq" id="WP_323225045.1">
    <property type="nucleotide sequence ID" value="NZ_JAYGHT010000033.1"/>
</dbReference>
<sequence>MTNLFQNFALTTAAVTTAIVVFDIAPAEAYFINLSGTIDSGDLTGATYDGSFRFDTINPGGTSDINDLSVNFTFNTFTNTFTEADAISQPLVEFDDFGNLLGLDFAVDDASLGEITFNFSFVPGFFSAEDAAVFYDVENGDGGAGNVALASTDVPEPLTILGSGMALGFGALFKREQAKKRDKSASK</sequence>
<dbReference type="EMBL" id="JAYGHT010000033">
    <property type="protein sequence ID" value="MEA5519486.1"/>
    <property type="molecule type" value="Genomic_DNA"/>
</dbReference>
<gene>
    <name evidence="1" type="ORF">VB854_11070</name>
</gene>
<proteinExistence type="predicted"/>
<dbReference type="InterPro" id="IPR026374">
    <property type="entry name" value="Cyano_PEP"/>
</dbReference>
<accession>A0ABU5TXW7</accession>
<organism evidence="1 2">
    <name type="scientific">Limnoraphis robusta CCNP1315</name>
    <dbReference type="NCBI Taxonomy" id="3110306"/>
    <lineage>
        <taxon>Bacteria</taxon>
        <taxon>Bacillati</taxon>
        <taxon>Cyanobacteriota</taxon>
        <taxon>Cyanophyceae</taxon>
        <taxon>Oscillatoriophycideae</taxon>
        <taxon>Oscillatoriales</taxon>
        <taxon>Sirenicapillariaceae</taxon>
        <taxon>Limnoraphis</taxon>
    </lineage>
</organism>
<name>A0ABU5TXW7_9CYAN</name>
<evidence type="ECO:0000313" key="1">
    <source>
        <dbReference type="EMBL" id="MEA5519486.1"/>
    </source>
</evidence>
<keyword evidence="2" id="KW-1185">Reference proteome</keyword>
<protein>
    <submittedName>
        <fullName evidence="1">PEP-CTERM sorting domain-containing protein</fullName>
    </submittedName>
</protein>
<evidence type="ECO:0000313" key="2">
    <source>
        <dbReference type="Proteomes" id="UP001301728"/>
    </source>
</evidence>
<dbReference type="NCBIfam" id="TIGR04155">
    <property type="entry name" value="cyano_PEP"/>
    <property type="match status" value="1"/>
</dbReference>